<dbReference type="PIRSF" id="PIRSF005096">
    <property type="entry name" value="GALM"/>
    <property type="match status" value="1"/>
</dbReference>
<dbReference type="Gene3D" id="2.70.98.10">
    <property type="match status" value="1"/>
</dbReference>
<evidence type="ECO:0000256" key="8">
    <source>
        <dbReference type="ARBA" id="ARBA00022837"/>
    </source>
</evidence>
<dbReference type="InterPro" id="IPR011013">
    <property type="entry name" value="Gal_mutarotase_sf_dom"/>
</dbReference>
<dbReference type="RefSeq" id="WP_243323342.1">
    <property type="nucleotide sequence ID" value="NZ_JAKZMM010000005.1"/>
</dbReference>
<dbReference type="PANTHER" id="PTHR10091:SF0">
    <property type="entry name" value="GALACTOSE MUTAROTASE"/>
    <property type="match status" value="1"/>
</dbReference>
<accession>A0ABT0BXU7</accession>
<dbReference type="Proteomes" id="UP001165444">
    <property type="component" value="Unassembled WGS sequence"/>
</dbReference>
<keyword evidence="13" id="KW-1185">Reference proteome</keyword>
<dbReference type="InterPro" id="IPR018052">
    <property type="entry name" value="Ald1_epimerase_CS"/>
</dbReference>
<evidence type="ECO:0000256" key="10">
    <source>
        <dbReference type="ARBA" id="ARBA00023277"/>
    </source>
</evidence>
<evidence type="ECO:0000256" key="4">
    <source>
        <dbReference type="ARBA" id="ARBA00006206"/>
    </source>
</evidence>
<evidence type="ECO:0000256" key="1">
    <source>
        <dbReference type="ARBA" id="ARBA00001614"/>
    </source>
</evidence>
<dbReference type="EC" id="5.1.3.3" evidence="6 11"/>
<dbReference type="InterPro" id="IPR015443">
    <property type="entry name" value="Aldose_1-epimerase"/>
</dbReference>
<comment type="cofactor">
    <cofactor evidence="2">
        <name>Ca(2+)</name>
        <dbReference type="ChEBI" id="CHEBI:29108"/>
    </cofactor>
</comment>
<dbReference type="SUPFAM" id="SSF74650">
    <property type="entry name" value="Galactose mutarotase-like"/>
    <property type="match status" value="1"/>
</dbReference>
<dbReference type="EMBL" id="JAKZMM010000005">
    <property type="protein sequence ID" value="MCJ2379602.1"/>
    <property type="molecule type" value="Genomic_DNA"/>
</dbReference>
<comment type="subunit">
    <text evidence="5">Monomer.</text>
</comment>
<evidence type="ECO:0000313" key="13">
    <source>
        <dbReference type="Proteomes" id="UP001165444"/>
    </source>
</evidence>
<keyword evidence="8" id="KW-0106">Calcium</keyword>
<dbReference type="InterPro" id="IPR014718">
    <property type="entry name" value="GH-type_carb-bd"/>
</dbReference>
<comment type="caution">
    <text evidence="12">The sequence shown here is derived from an EMBL/GenBank/DDBJ whole genome shotgun (WGS) entry which is preliminary data.</text>
</comment>
<reference evidence="12 13" key="1">
    <citation type="submission" date="2022-03" db="EMBL/GenBank/DDBJ databases">
        <title>Parabacteroides sp. nov. isolated from swine feces.</title>
        <authorList>
            <person name="Bak J.E."/>
        </authorList>
    </citation>
    <scope>NUCLEOTIDE SEQUENCE [LARGE SCALE GENOMIC DNA]</scope>
    <source>
        <strain evidence="12 13">AGMB00274</strain>
    </source>
</reference>
<dbReference type="InterPro" id="IPR008183">
    <property type="entry name" value="Aldose_1/G6P_1-epimerase"/>
</dbReference>
<comment type="similarity">
    <text evidence="4 11">Belongs to the aldose epimerase family.</text>
</comment>
<dbReference type="Pfam" id="PF01263">
    <property type="entry name" value="Aldose_epim"/>
    <property type="match status" value="1"/>
</dbReference>
<evidence type="ECO:0000256" key="9">
    <source>
        <dbReference type="ARBA" id="ARBA00023235"/>
    </source>
</evidence>
<proteinExistence type="inferred from homology"/>
<evidence type="ECO:0000256" key="2">
    <source>
        <dbReference type="ARBA" id="ARBA00001913"/>
    </source>
</evidence>
<evidence type="ECO:0000256" key="11">
    <source>
        <dbReference type="PIRNR" id="PIRNR005096"/>
    </source>
</evidence>
<sequence>MENVKTKSGLCFEAFNKQVEGKQTSICVLSNKKGTEAVITNYGAKIVSLMVPDNKGEWVDVVLGHASIDDYLTSGEPTFGATCGRYANRIAKGRFELDGTVYDQLPINSGPNSLHGGLRGFHFRVWDMEQLDAQTVRLTYVAADGEEGYPGELTAVLLYHLTDENEMVISYQATTTKPTVVNLTNHSYFNLSGEGDRYIGDHVLTIHADAYLPTDETAIPYGPLEKVAGTPMDFTEPHEIGERINENFQQLIFGKGYDHCYVLNKEENEMALASRCYSPKTGIVMETYTTEPGIQLYTANWLNESIIGKNGHPYPERCSFCLETQHFPDSPNKPEYPSTVLRPGETFQSQTVYKFTVE</sequence>
<keyword evidence="10 11" id="KW-0119">Carbohydrate metabolism</keyword>
<evidence type="ECO:0000256" key="6">
    <source>
        <dbReference type="ARBA" id="ARBA00013185"/>
    </source>
</evidence>
<protein>
    <recommendedName>
        <fullName evidence="7 11">Aldose 1-epimerase</fullName>
        <ecNumber evidence="6 11">5.1.3.3</ecNumber>
    </recommendedName>
</protein>
<keyword evidence="9 11" id="KW-0413">Isomerase</keyword>
<dbReference type="CDD" id="cd09019">
    <property type="entry name" value="galactose_mutarotase_like"/>
    <property type="match status" value="1"/>
</dbReference>
<dbReference type="PROSITE" id="PS00545">
    <property type="entry name" value="ALDOSE_1_EPIMERASE"/>
    <property type="match status" value="1"/>
</dbReference>
<comment type="catalytic activity">
    <reaction evidence="1 11">
        <text>alpha-D-glucose = beta-D-glucose</text>
        <dbReference type="Rhea" id="RHEA:10264"/>
        <dbReference type="ChEBI" id="CHEBI:15903"/>
        <dbReference type="ChEBI" id="CHEBI:17925"/>
        <dbReference type="EC" id="5.1.3.3"/>
    </reaction>
</comment>
<evidence type="ECO:0000313" key="12">
    <source>
        <dbReference type="EMBL" id="MCJ2379602.1"/>
    </source>
</evidence>
<dbReference type="NCBIfam" id="NF008277">
    <property type="entry name" value="PRK11055.1"/>
    <property type="match status" value="1"/>
</dbReference>
<evidence type="ECO:0000256" key="3">
    <source>
        <dbReference type="ARBA" id="ARBA00005028"/>
    </source>
</evidence>
<gene>
    <name evidence="12" type="ORF">MUN53_03105</name>
</gene>
<evidence type="ECO:0000256" key="7">
    <source>
        <dbReference type="ARBA" id="ARBA00014165"/>
    </source>
</evidence>
<dbReference type="InterPro" id="IPR047215">
    <property type="entry name" value="Galactose_mutarotase-like"/>
</dbReference>
<name>A0ABT0BXU7_9BACT</name>
<dbReference type="PANTHER" id="PTHR10091">
    <property type="entry name" value="ALDOSE-1-EPIMERASE"/>
    <property type="match status" value="1"/>
</dbReference>
<organism evidence="12 13">
    <name type="scientific">Parabacteroides faecalis</name>
    <dbReference type="NCBI Taxonomy" id="2924040"/>
    <lineage>
        <taxon>Bacteria</taxon>
        <taxon>Pseudomonadati</taxon>
        <taxon>Bacteroidota</taxon>
        <taxon>Bacteroidia</taxon>
        <taxon>Bacteroidales</taxon>
        <taxon>Tannerellaceae</taxon>
        <taxon>Parabacteroides</taxon>
    </lineage>
</organism>
<comment type="pathway">
    <text evidence="3 11">Carbohydrate metabolism; hexose metabolism.</text>
</comment>
<evidence type="ECO:0000256" key="5">
    <source>
        <dbReference type="ARBA" id="ARBA00011245"/>
    </source>
</evidence>